<name>A0A7V7KWJ1_9GAMM</name>
<dbReference type="InterPro" id="IPR009874">
    <property type="entry name" value="DUF1428"/>
</dbReference>
<gene>
    <name evidence="1" type="ORF">DT594_04155</name>
</gene>
<evidence type="ECO:0000313" key="2">
    <source>
        <dbReference type="Proteomes" id="UP000463138"/>
    </source>
</evidence>
<protein>
    <submittedName>
        <fullName evidence="1">DUF1428 domain-containing protein</fullName>
    </submittedName>
</protein>
<proteinExistence type="predicted"/>
<dbReference type="RefSeq" id="WP_149331488.1">
    <property type="nucleotide sequence ID" value="NZ_QOVF01000001.1"/>
</dbReference>
<dbReference type="SUPFAM" id="SSF54909">
    <property type="entry name" value="Dimeric alpha+beta barrel"/>
    <property type="match status" value="1"/>
</dbReference>
<dbReference type="AlphaFoldDB" id="A0A7V7KWJ1"/>
<accession>A0A7V7KWJ1</accession>
<reference evidence="1 2" key="1">
    <citation type="submission" date="2018-07" db="EMBL/GenBank/DDBJ databases">
        <title>Pseudomonas laoshanensis sp. nov., isolated from soil.</title>
        <authorList>
            <person name="Sun J."/>
            <person name="Yu L."/>
            <person name="Wang M."/>
            <person name="Zhang C."/>
        </authorList>
    </citation>
    <scope>NUCLEOTIDE SEQUENCE [LARGE SCALE GENOMIC DNA]</scope>
    <source>
        <strain evidence="1 2">Y22</strain>
    </source>
</reference>
<sequence>MLYVDGFVVAVPTANKEKYRQHAADAAVVFKDHGALSLVECWGDDVPDGEVTSFPMAVKLRDDETVVFSWITWPSREVRDVGMEKVMADPRLDMENNPMPFDGKRMIYGGFQMIVDA</sequence>
<dbReference type="PIRSF" id="PIRSF007028">
    <property type="entry name" value="UCP007028"/>
    <property type="match status" value="1"/>
</dbReference>
<dbReference type="InterPro" id="IPR011008">
    <property type="entry name" value="Dimeric_a/b-barrel"/>
</dbReference>
<dbReference type="Pfam" id="PF07237">
    <property type="entry name" value="DUF1428"/>
    <property type="match status" value="1"/>
</dbReference>
<evidence type="ECO:0000313" key="1">
    <source>
        <dbReference type="EMBL" id="KAA0696535.1"/>
    </source>
</evidence>
<comment type="caution">
    <text evidence="1">The sequence shown here is derived from an EMBL/GenBank/DDBJ whole genome shotgun (WGS) entry which is preliminary data.</text>
</comment>
<keyword evidence="2" id="KW-1185">Reference proteome</keyword>
<organism evidence="1 2">
    <name type="scientific">Halopseudomonas laoshanensis</name>
    <dbReference type="NCBI Taxonomy" id="2268758"/>
    <lineage>
        <taxon>Bacteria</taxon>
        <taxon>Pseudomonadati</taxon>
        <taxon>Pseudomonadota</taxon>
        <taxon>Gammaproteobacteria</taxon>
        <taxon>Pseudomonadales</taxon>
        <taxon>Pseudomonadaceae</taxon>
        <taxon>Halopseudomonas</taxon>
    </lineage>
</organism>
<dbReference type="OrthoDB" id="9792392at2"/>
<dbReference type="Gene3D" id="3.30.70.100">
    <property type="match status" value="1"/>
</dbReference>
<dbReference type="EMBL" id="QOVF01000001">
    <property type="protein sequence ID" value="KAA0696535.1"/>
    <property type="molecule type" value="Genomic_DNA"/>
</dbReference>
<dbReference type="Proteomes" id="UP000463138">
    <property type="component" value="Unassembled WGS sequence"/>
</dbReference>